<proteinExistence type="predicted"/>
<protein>
    <submittedName>
        <fullName evidence="2">Uncharacterized protein</fullName>
    </submittedName>
</protein>
<evidence type="ECO:0000313" key="2">
    <source>
        <dbReference type="EMBL" id="MBB4013803.1"/>
    </source>
</evidence>
<keyword evidence="1" id="KW-0472">Membrane</keyword>
<keyword evidence="1" id="KW-1133">Transmembrane helix</keyword>
<dbReference type="AlphaFoldDB" id="A0A840BMD7"/>
<feature type="transmembrane region" description="Helical" evidence="1">
    <location>
        <begin position="6"/>
        <end position="30"/>
    </location>
</feature>
<keyword evidence="1" id="KW-0812">Transmembrane</keyword>
<name>A0A840BMD7_9RHOO</name>
<keyword evidence="3" id="KW-1185">Reference proteome</keyword>
<dbReference type="RefSeq" id="WP_183635725.1">
    <property type="nucleotide sequence ID" value="NZ_BAABLE010000005.1"/>
</dbReference>
<comment type="caution">
    <text evidence="2">The sequence shown here is derived from an EMBL/GenBank/DDBJ whole genome shotgun (WGS) entry which is preliminary data.</text>
</comment>
<dbReference type="Proteomes" id="UP000561045">
    <property type="component" value="Unassembled WGS sequence"/>
</dbReference>
<evidence type="ECO:0000313" key="3">
    <source>
        <dbReference type="Proteomes" id="UP000561045"/>
    </source>
</evidence>
<accession>A0A840BMD7</accession>
<evidence type="ECO:0000256" key="1">
    <source>
        <dbReference type="SAM" id="Phobius"/>
    </source>
</evidence>
<sequence length="160" mass="17690">MDPITIAYLTSTSTGAGLSVAAVTGVIACFKGKQKGAVEYEQHCEANIRDYTRLLGAKIREANDTPAADFEFVIRRAAKVVKMRDEFKEDLDSLRALLNATIDELASALDAKSEASLTNREVEIRRLVGILNESWHGKETLLESKLRDLLAKLGVFRRHA</sequence>
<reference evidence="2 3" key="1">
    <citation type="submission" date="2020-08" db="EMBL/GenBank/DDBJ databases">
        <title>Genomic Encyclopedia of Type Strains, Phase IV (KMG-IV): sequencing the most valuable type-strain genomes for metagenomic binning, comparative biology and taxonomic classification.</title>
        <authorList>
            <person name="Goeker M."/>
        </authorList>
    </citation>
    <scope>NUCLEOTIDE SEQUENCE [LARGE SCALE GENOMIC DNA]</scope>
    <source>
        <strain evidence="2 3">DSM 106739</strain>
    </source>
</reference>
<dbReference type="EMBL" id="JACIET010000002">
    <property type="protein sequence ID" value="MBB4013803.1"/>
    <property type="molecule type" value="Genomic_DNA"/>
</dbReference>
<organism evidence="2 3">
    <name type="scientific">Niveibacterium umoris</name>
    <dbReference type="NCBI Taxonomy" id="1193620"/>
    <lineage>
        <taxon>Bacteria</taxon>
        <taxon>Pseudomonadati</taxon>
        <taxon>Pseudomonadota</taxon>
        <taxon>Betaproteobacteria</taxon>
        <taxon>Rhodocyclales</taxon>
        <taxon>Rhodocyclaceae</taxon>
        <taxon>Niveibacterium</taxon>
    </lineage>
</organism>
<gene>
    <name evidence="2" type="ORF">GGR36_003149</name>
</gene>